<reference evidence="2" key="1">
    <citation type="submission" date="2020-05" db="EMBL/GenBank/DDBJ databases">
        <authorList>
            <person name="Chiriac C."/>
            <person name="Salcher M."/>
            <person name="Ghai R."/>
            <person name="Kavagutti S V."/>
        </authorList>
    </citation>
    <scope>NUCLEOTIDE SEQUENCE</scope>
</reference>
<feature type="compositionally biased region" description="Basic and acidic residues" evidence="1">
    <location>
        <begin position="63"/>
        <end position="77"/>
    </location>
</feature>
<feature type="region of interest" description="Disordered" evidence="1">
    <location>
        <begin position="63"/>
        <end position="84"/>
    </location>
</feature>
<organism evidence="2">
    <name type="scientific">uncultured Caudovirales phage</name>
    <dbReference type="NCBI Taxonomy" id="2100421"/>
    <lineage>
        <taxon>Viruses</taxon>
        <taxon>Duplodnaviria</taxon>
        <taxon>Heunggongvirae</taxon>
        <taxon>Uroviricota</taxon>
        <taxon>Caudoviricetes</taxon>
        <taxon>Peduoviridae</taxon>
        <taxon>Maltschvirus</taxon>
        <taxon>Maltschvirus maltsch</taxon>
    </lineage>
</organism>
<dbReference type="InterPro" id="IPR019226">
    <property type="entry name" value="DUF2158"/>
</dbReference>
<name>A0A6J7X7P4_9CAUD</name>
<gene>
    <name evidence="2" type="ORF">UFOVP745_39</name>
</gene>
<evidence type="ECO:0000256" key="1">
    <source>
        <dbReference type="SAM" id="MobiDB-lite"/>
    </source>
</evidence>
<dbReference type="Pfam" id="PF09926">
    <property type="entry name" value="DUF2158"/>
    <property type="match status" value="1"/>
</dbReference>
<evidence type="ECO:0000313" key="2">
    <source>
        <dbReference type="EMBL" id="CAB5225593.1"/>
    </source>
</evidence>
<accession>A0A6J7X7P4</accession>
<dbReference type="EMBL" id="LR798348">
    <property type="protein sequence ID" value="CAB5225593.1"/>
    <property type="molecule type" value="Genomic_DNA"/>
</dbReference>
<sequence>MKHEYTDAELQAAALSQLRPIAEAGEVPEGCVRYHFPKYGDDLGVGTIAKHPSDVLFADIRLPEPSEKPDPYDDKPLVTKPISPPTWTPKVGDVVTLKSGGPNMTVVKLADTESDLSAFLCEWFSAAGEYDAGVIYLTSLQPA</sequence>
<proteinExistence type="predicted"/>
<protein>
    <submittedName>
        <fullName evidence="2">Uncharacterized protein</fullName>
    </submittedName>
</protein>